<comment type="caution">
    <text evidence="2">The sequence shown here is derived from an EMBL/GenBank/DDBJ whole genome shotgun (WGS) entry which is preliminary data.</text>
</comment>
<evidence type="ECO:0000313" key="3">
    <source>
        <dbReference type="Proteomes" id="UP000180253"/>
    </source>
</evidence>
<dbReference type="AlphaFoldDB" id="A0A1S1N288"/>
<feature type="chain" id="PRO_5010262091" evidence="1">
    <location>
        <begin position="22"/>
        <end position="317"/>
    </location>
</feature>
<dbReference type="RefSeq" id="WP_070993406.1">
    <property type="nucleotide sequence ID" value="NZ_CBCSHD010000011.1"/>
</dbReference>
<feature type="signal peptide" evidence="1">
    <location>
        <begin position="1"/>
        <end position="21"/>
    </location>
</feature>
<reference evidence="2 3" key="1">
    <citation type="submission" date="2016-10" db="EMBL/GenBank/DDBJ databases">
        <title>Pseudoalteromonas amylolytica sp. nov., isolated from the surface seawater.</title>
        <authorList>
            <person name="Wu Y.-H."/>
            <person name="Cheng H."/>
            <person name="Jin X.-B."/>
            <person name="Wang C.-S."/>
            <person name="Xu X.-W."/>
        </authorList>
    </citation>
    <scope>NUCLEOTIDE SEQUENCE [LARGE SCALE GENOMIC DNA]</scope>
    <source>
        <strain evidence="2 3">JCM 12483</strain>
    </source>
</reference>
<name>A0A1S1N288_9GAMM</name>
<protein>
    <submittedName>
        <fullName evidence="2">Uncharacterized protein</fullName>
    </submittedName>
</protein>
<accession>A0A1S1N288</accession>
<gene>
    <name evidence="2" type="ORF">BIW53_18065</name>
</gene>
<dbReference type="EMBL" id="MNAN01000035">
    <property type="protein sequence ID" value="OHU94117.1"/>
    <property type="molecule type" value="Genomic_DNA"/>
</dbReference>
<proteinExistence type="predicted"/>
<organism evidence="2 3">
    <name type="scientific">Pseudoalteromonas byunsanensis</name>
    <dbReference type="NCBI Taxonomy" id="327939"/>
    <lineage>
        <taxon>Bacteria</taxon>
        <taxon>Pseudomonadati</taxon>
        <taxon>Pseudomonadota</taxon>
        <taxon>Gammaproteobacteria</taxon>
        <taxon>Alteromonadales</taxon>
        <taxon>Pseudoalteromonadaceae</taxon>
        <taxon>Pseudoalteromonas</taxon>
    </lineage>
</organism>
<sequence length="317" mass="34656">MKKLVALFALTSLAQVGVANAGTCVIDRFSLEDDVAISFKNGNFMTDHIRSKYTESCANVPEGSYIENVKVHTHYALNKEILTNGFPRGYYNLILQADGQSHQIIGPYANGTAGSSIESISGIHNSVPELVGKDLHGMQMNLFSDIDTGATVRCNNTNPEVCRNYIAAGYRIEVTYESPRKCATGTLYGTKYTTLNFYELESGLAIDASGSAVYTRMGSGDNWTLKDSDNDGQFALYNAYGEVLVSKNGKVVAQPLQQTDFSQAWTRWIIKDSNYDGEYALISAAGGAMKKLSDNTISVVDFNPNSSGVFWQVCREL</sequence>
<keyword evidence="1" id="KW-0732">Signal</keyword>
<evidence type="ECO:0000256" key="1">
    <source>
        <dbReference type="SAM" id="SignalP"/>
    </source>
</evidence>
<dbReference type="Proteomes" id="UP000180253">
    <property type="component" value="Unassembled WGS sequence"/>
</dbReference>
<keyword evidence="3" id="KW-1185">Reference proteome</keyword>
<evidence type="ECO:0000313" key="2">
    <source>
        <dbReference type="EMBL" id="OHU94117.1"/>
    </source>
</evidence>